<evidence type="ECO:0008006" key="3">
    <source>
        <dbReference type="Google" id="ProtNLM"/>
    </source>
</evidence>
<reference evidence="1 2" key="1">
    <citation type="submission" date="2023-06" db="EMBL/GenBank/DDBJ databases">
        <authorList>
            <person name="Ham H."/>
            <person name="Park D.S."/>
        </authorList>
    </citation>
    <scope>NUCLEOTIDE SEQUENCE [LARGE SCALE GENOMIC DNA]</scope>
    <source>
        <strain evidence="1 2">KACC 17005</strain>
    </source>
</reference>
<gene>
    <name evidence="1" type="ORF">QRO08_04550</name>
</gene>
<organism evidence="1 2">
    <name type="scientific">Paracidovorax citrulli</name>
    <name type="common">Acidovorax citrulli</name>
    <dbReference type="NCBI Taxonomy" id="80869"/>
    <lineage>
        <taxon>Bacteria</taxon>
        <taxon>Pseudomonadati</taxon>
        <taxon>Pseudomonadota</taxon>
        <taxon>Betaproteobacteria</taxon>
        <taxon>Burkholderiales</taxon>
        <taxon>Comamonadaceae</taxon>
        <taxon>Paracidovorax</taxon>
    </lineage>
</organism>
<dbReference type="Proteomes" id="UP001242732">
    <property type="component" value="Chromosome"/>
</dbReference>
<dbReference type="EMBL" id="CP127363">
    <property type="protein sequence ID" value="WIY49850.1"/>
    <property type="molecule type" value="Genomic_DNA"/>
</dbReference>
<name>A0ABY9ASS4_PARCI</name>
<proteinExistence type="predicted"/>
<protein>
    <recommendedName>
        <fullName evidence="3">Two-component sensor histidine kinase</fullName>
    </recommendedName>
</protein>
<evidence type="ECO:0000313" key="2">
    <source>
        <dbReference type="Proteomes" id="UP001242732"/>
    </source>
</evidence>
<sequence length="49" mass="5371">MRRWRLSLRTAIAVPLAALFIGTVALQAVTQHRQIDALIDQEAPACSTP</sequence>
<accession>A0ABY9ASS4</accession>
<keyword evidence="2" id="KW-1185">Reference proteome</keyword>
<dbReference type="RefSeq" id="WP_017438322.1">
    <property type="nucleotide sequence ID" value="NZ_CP023687.1"/>
</dbReference>
<dbReference type="GeneID" id="79788963"/>
<evidence type="ECO:0000313" key="1">
    <source>
        <dbReference type="EMBL" id="WIY49850.1"/>
    </source>
</evidence>